<dbReference type="EMBL" id="BJON01000029">
    <property type="protein sequence ID" value="GED72426.1"/>
    <property type="molecule type" value="Genomic_DNA"/>
</dbReference>
<evidence type="ECO:0000313" key="2">
    <source>
        <dbReference type="Proteomes" id="UP000319578"/>
    </source>
</evidence>
<evidence type="ECO:0000313" key="1">
    <source>
        <dbReference type="EMBL" id="GED72426.1"/>
    </source>
</evidence>
<accession>A0ABQ0TX19</accession>
<organism evidence="1 2">
    <name type="scientific">Brevibacillus reuszeri</name>
    <dbReference type="NCBI Taxonomy" id="54915"/>
    <lineage>
        <taxon>Bacteria</taxon>
        <taxon>Bacillati</taxon>
        <taxon>Bacillota</taxon>
        <taxon>Bacilli</taxon>
        <taxon>Bacillales</taxon>
        <taxon>Paenibacillaceae</taxon>
        <taxon>Brevibacillus</taxon>
    </lineage>
</organism>
<comment type="caution">
    <text evidence="1">The sequence shown here is derived from an EMBL/GenBank/DDBJ whole genome shotgun (WGS) entry which is preliminary data.</text>
</comment>
<proteinExistence type="predicted"/>
<protein>
    <submittedName>
        <fullName evidence="1">Uncharacterized protein</fullName>
    </submittedName>
</protein>
<reference evidence="1 2" key="1">
    <citation type="submission" date="2019-06" db="EMBL/GenBank/DDBJ databases">
        <title>Whole genome shotgun sequence of Brevibacillus reuszeri NBRC 15719.</title>
        <authorList>
            <person name="Hosoyama A."/>
            <person name="Uohara A."/>
            <person name="Ohji S."/>
            <person name="Ichikawa N."/>
        </authorList>
    </citation>
    <scope>NUCLEOTIDE SEQUENCE [LARGE SCALE GENOMIC DNA]</scope>
    <source>
        <strain evidence="1 2">NBRC 15719</strain>
    </source>
</reference>
<dbReference type="Proteomes" id="UP000319578">
    <property type="component" value="Unassembled WGS sequence"/>
</dbReference>
<name>A0ABQ0TX19_9BACL</name>
<keyword evidence="2" id="KW-1185">Reference proteome</keyword>
<gene>
    <name evidence="1" type="ORF">BRE01_61280</name>
</gene>
<sequence length="49" mass="5380">MPWQVRHDELIRIGESVLIAEIDRADARGVNAQDGSTLARDGACDVFIV</sequence>